<evidence type="ECO:0000313" key="2">
    <source>
        <dbReference type="EnsemblPlants" id="LPERR11G09460.1"/>
    </source>
</evidence>
<dbReference type="STRING" id="77586.A0A0D9XRK7"/>
<keyword evidence="3" id="KW-1185">Reference proteome</keyword>
<organism evidence="2 3">
    <name type="scientific">Leersia perrieri</name>
    <dbReference type="NCBI Taxonomy" id="77586"/>
    <lineage>
        <taxon>Eukaryota</taxon>
        <taxon>Viridiplantae</taxon>
        <taxon>Streptophyta</taxon>
        <taxon>Embryophyta</taxon>
        <taxon>Tracheophyta</taxon>
        <taxon>Spermatophyta</taxon>
        <taxon>Magnoliopsida</taxon>
        <taxon>Liliopsida</taxon>
        <taxon>Poales</taxon>
        <taxon>Poaceae</taxon>
        <taxon>BOP clade</taxon>
        <taxon>Oryzoideae</taxon>
        <taxon>Oryzeae</taxon>
        <taxon>Oryzinae</taxon>
        <taxon>Leersia</taxon>
    </lineage>
</organism>
<reference evidence="2" key="3">
    <citation type="submission" date="2015-04" db="UniProtKB">
        <authorList>
            <consortium name="EnsemblPlants"/>
        </authorList>
    </citation>
    <scope>IDENTIFICATION</scope>
</reference>
<dbReference type="PANTHER" id="PTHR37198:SF1">
    <property type="entry name" value="NUCLEOLIN"/>
    <property type="match status" value="1"/>
</dbReference>
<dbReference type="EnsemblPlants" id="LPERR11G09460.1">
    <property type="protein sequence ID" value="LPERR11G09460.1"/>
    <property type="gene ID" value="LPERR11G09460"/>
</dbReference>
<protein>
    <submittedName>
        <fullName evidence="2">Uncharacterized protein</fullName>
    </submittedName>
</protein>
<evidence type="ECO:0000313" key="3">
    <source>
        <dbReference type="Proteomes" id="UP000032180"/>
    </source>
</evidence>
<evidence type="ECO:0000256" key="1">
    <source>
        <dbReference type="SAM" id="MobiDB-lite"/>
    </source>
</evidence>
<feature type="compositionally biased region" description="Basic and acidic residues" evidence="1">
    <location>
        <begin position="216"/>
        <end position="233"/>
    </location>
</feature>
<accession>A0A0D9XRK7</accession>
<sequence>MDPVPDHQLAAADESWARSLLRRGWDLTWKVAVVGAAATAAPVLAPPVVLLSAASLALSVPFAAYLASLAATDRLMAALLPTFPTAHSYAREDDDHADQEFLDASEEPGDEDPVFRRCCTMMPEEEDEGVRLASLPMPLESFQESSVSRNGDQIENGTTMEEKESTKETVALTSDVSEFLVPMEGVKGNLVEEGEQDEIAVQQLGQYPIVLETGDKSEESTAMEEKESTKEIPPEDLYVSGTPVSVFTAEDNVIMSDAESEVVVEVSLEEVASNTDIVTTEMVDMHVENVAIESPNNKMMPLSDLMGSVSQAMGKTSFDGEMQETAVMEGIVRDLSDANIKDMQHHDQEVVCSSISAASPFAVHDREDAIFSGNTQDIPGICDEVSSQADQGTGFRYTLMKEEFGAKVESEDKHLYTEAQLWEQLETVRTITGYRSPPSSTLVAELAGMYLFVGVEPPVSSRDASDLKEINAKLRLLKSIIGVD</sequence>
<dbReference type="eggNOG" id="ENOG502S5I7">
    <property type="taxonomic scope" value="Eukaryota"/>
</dbReference>
<feature type="region of interest" description="Disordered" evidence="1">
    <location>
        <begin position="142"/>
        <end position="169"/>
    </location>
</feature>
<feature type="compositionally biased region" description="Polar residues" evidence="1">
    <location>
        <begin position="142"/>
        <end position="157"/>
    </location>
</feature>
<dbReference type="AlphaFoldDB" id="A0A0D9XRK7"/>
<dbReference type="PANTHER" id="PTHR37198">
    <property type="entry name" value="NUCLEOLIN"/>
    <property type="match status" value="1"/>
</dbReference>
<reference evidence="3" key="2">
    <citation type="submission" date="2013-12" db="EMBL/GenBank/DDBJ databases">
        <authorList>
            <person name="Yu Y."/>
            <person name="Lee S."/>
            <person name="de Baynast K."/>
            <person name="Wissotski M."/>
            <person name="Liu L."/>
            <person name="Talag J."/>
            <person name="Goicoechea J."/>
            <person name="Angelova A."/>
            <person name="Jetty R."/>
            <person name="Kudrna D."/>
            <person name="Golser W."/>
            <person name="Rivera L."/>
            <person name="Zhang J."/>
            <person name="Wing R."/>
        </authorList>
    </citation>
    <scope>NUCLEOTIDE SEQUENCE</scope>
</reference>
<reference evidence="2 3" key="1">
    <citation type="submission" date="2012-08" db="EMBL/GenBank/DDBJ databases">
        <title>Oryza genome evolution.</title>
        <authorList>
            <person name="Wing R.A."/>
        </authorList>
    </citation>
    <scope>NUCLEOTIDE SEQUENCE</scope>
</reference>
<dbReference type="Gramene" id="LPERR11G09460.1">
    <property type="protein sequence ID" value="LPERR11G09460.1"/>
    <property type="gene ID" value="LPERR11G09460"/>
</dbReference>
<proteinExistence type="predicted"/>
<dbReference type="HOGENOM" id="CLU_572911_0_0_1"/>
<name>A0A0D9XRK7_9ORYZ</name>
<feature type="region of interest" description="Disordered" evidence="1">
    <location>
        <begin position="216"/>
        <end position="237"/>
    </location>
</feature>
<dbReference type="Proteomes" id="UP000032180">
    <property type="component" value="Chromosome 11"/>
</dbReference>